<dbReference type="Gene3D" id="3.40.50.1820">
    <property type="entry name" value="alpha/beta hydrolase"/>
    <property type="match status" value="1"/>
</dbReference>
<dbReference type="AlphaFoldDB" id="A0A1H0DIH8"/>
<organism evidence="2 3">
    <name type="scientific">Vreelandella arcis</name>
    <dbReference type="NCBI Taxonomy" id="416873"/>
    <lineage>
        <taxon>Bacteria</taxon>
        <taxon>Pseudomonadati</taxon>
        <taxon>Pseudomonadota</taxon>
        <taxon>Gammaproteobacteria</taxon>
        <taxon>Oceanospirillales</taxon>
        <taxon>Halomonadaceae</taxon>
        <taxon>Vreelandella</taxon>
    </lineage>
</organism>
<dbReference type="GO" id="GO:0016787">
    <property type="term" value="F:hydrolase activity"/>
    <property type="evidence" value="ECO:0007669"/>
    <property type="project" value="UniProtKB-KW"/>
</dbReference>
<gene>
    <name evidence="2" type="ORF">SAMN04487951_107141</name>
</gene>
<accession>A0A1H0DIH8</accession>
<dbReference type="SUPFAM" id="SSF53474">
    <property type="entry name" value="alpha/beta-Hydrolases"/>
    <property type="match status" value="1"/>
</dbReference>
<proteinExistence type="predicted"/>
<dbReference type="InterPro" id="IPR029058">
    <property type="entry name" value="AB_hydrolase_fold"/>
</dbReference>
<dbReference type="InterPro" id="IPR022742">
    <property type="entry name" value="Hydrolase_4"/>
</dbReference>
<keyword evidence="2" id="KW-0378">Hydrolase</keyword>
<dbReference type="PANTHER" id="PTHR43194">
    <property type="entry name" value="HYDROLASE ALPHA/BETA FOLD FAMILY"/>
    <property type="match status" value="1"/>
</dbReference>
<evidence type="ECO:0000313" key="3">
    <source>
        <dbReference type="Proteomes" id="UP000199677"/>
    </source>
</evidence>
<name>A0A1H0DIH8_9GAMM</name>
<feature type="domain" description="Serine aminopeptidase S33" evidence="1">
    <location>
        <begin position="97"/>
        <end position="211"/>
    </location>
</feature>
<dbReference type="InterPro" id="IPR050228">
    <property type="entry name" value="Carboxylesterase_BioH"/>
</dbReference>
<dbReference type="EMBL" id="FNII01000007">
    <property type="protein sequence ID" value="SDN69955.1"/>
    <property type="molecule type" value="Genomic_DNA"/>
</dbReference>
<dbReference type="STRING" id="416873.SAMN04487951_107141"/>
<evidence type="ECO:0000259" key="1">
    <source>
        <dbReference type="Pfam" id="PF12146"/>
    </source>
</evidence>
<dbReference type="Proteomes" id="UP000199677">
    <property type="component" value="Unassembled WGS sequence"/>
</dbReference>
<evidence type="ECO:0000313" key="2">
    <source>
        <dbReference type="EMBL" id="SDN69955.1"/>
    </source>
</evidence>
<keyword evidence="3" id="KW-1185">Reference proteome</keyword>
<reference evidence="3" key="1">
    <citation type="submission" date="2016-10" db="EMBL/GenBank/DDBJ databases">
        <authorList>
            <person name="Varghese N."/>
            <person name="Submissions S."/>
        </authorList>
    </citation>
    <scope>NUCLEOTIDE SEQUENCE [LARGE SCALE GENOMIC DNA]</scope>
    <source>
        <strain evidence="3">CGMCC 1.6494</strain>
    </source>
</reference>
<dbReference type="PANTHER" id="PTHR43194:SF2">
    <property type="entry name" value="PEROXISOMAL MEMBRANE PROTEIN LPX1"/>
    <property type="match status" value="1"/>
</dbReference>
<dbReference type="Pfam" id="PF12146">
    <property type="entry name" value="Hydrolase_4"/>
    <property type="match status" value="1"/>
</dbReference>
<sequence>MFLNYDGERKKPDSILTTESCPRGIVLSGSRIATCMLTLTIGVLFSMPISTNAGGLNFEVLVSEQGAASQVPALQRFEARDGTALAYRHYPSESPTALIVLHGSGTDSKYLATFAQALADAGAAAVYTPDIRGHGPSPQRRGDIDYIHQLEDDLADFIYHIKTENSAISRLVVGGHSSGGGLAIRFAGGEYGHLASAYLLLAPYLGHDAPTVRNNSGGWAEPSVAKIIALSLLNRLGVKGLNGVTVLRFNLPPEYRDGSETLAYSYRLMTGFNPSNYPDDLRSINVPSLFLTGAEDEAFFADRFESTVRPHVPDAEVTTVPGTSHLGLLVNEEGTEIVRQWLQARSRTSSMCTFENS</sequence>
<protein>
    <submittedName>
        <fullName evidence="2">Lysophospholipase, alpha-beta hydrolase superfamily</fullName>
    </submittedName>
</protein>